<reference evidence="1" key="1">
    <citation type="submission" date="2021-08" db="EMBL/GenBank/DDBJ databases">
        <title>The first chromosome-level gecko genome reveals the dynamic sex chromosomes of Neotropical dwarf geckos (Sphaerodactylidae: Sphaerodactylus).</title>
        <authorList>
            <person name="Pinto B.J."/>
            <person name="Keating S.E."/>
            <person name="Gamble T."/>
        </authorList>
    </citation>
    <scope>NUCLEOTIDE SEQUENCE</scope>
    <source>
        <strain evidence="1">TG3544</strain>
    </source>
</reference>
<evidence type="ECO:0000313" key="1">
    <source>
        <dbReference type="EMBL" id="KAH8003703.1"/>
    </source>
</evidence>
<accession>A0ACB8FE32</accession>
<protein>
    <submittedName>
        <fullName evidence="1">CUB and sushi domain-containing protein 3</fullName>
    </submittedName>
</protein>
<proteinExistence type="predicted"/>
<gene>
    <name evidence="1" type="primary">CSMD3_8</name>
    <name evidence="1" type="ORF">K3G42_023042</name>
</gene>
<comment type="caution">
    <text evidence="1">The sequence shown here is derived from an EMBL/GenBank/DDBJ whole genome shotgun (WGS) entry which is preliminary data.</text>
</comment>
<sequence length="141" mass="16144">MSIYSHCNQNYCNPNMATLATSFDVFAVPDDVFAQNYIWKGSYNYKGRKQPMTLTVTSFNATSGRVNATLTNSNMELLLSGVYKSQEARLMLHIYLIKAPSHTLLNKLKEEKWAMDGFVSIVSAKYCLNSKRWLVHETWVM</sequence>
<dbReference type="Proteomes" id="UP000827872">
    <property type="component" value="Linkage Group LG09"/>
</dbReference>
<keyword evidence="2" id="KW-1185">Reference proteome</keyword>
<name>A0ACB8FE32_9SAUR</name>
<evidence type="ECO:0000313" key="2">
    <source>
        <dbReference type="Proteomes" id="UP000827872"/>
    </source>
</evidence>
<dbReference type="EMBL" id="CM037622">
    <property type="protein sequence ID" value="KAH8003703.1"/>
    <property type="molecule type" value="Genomic_DNA"/>
</dbReference>
<organism evidence="1 2">
    <name type="scientific">Sphaerodactylus townsendi</name>
    <dbReference type="NCBI Taxonomy" id="933632"/>
    <lineage>
        <taxon>Eukaryota</taxon>
        <taxon>Metazoa</taxon>
        <taxon>Chordata</taxon>
        <taxon>Craniata</taxon>
        <taxon>Vertebrata</taxon>
        <taxon>Euteleostomi</taxon>
        <taxon>Lepidosauria</taxon>
        <taxon>Squamata</taxon>
        <taxon>Bifurcata</taxon>
        <taxon>Gekkota</taxon>
        <taxon>Sphaerodactylidae</taxon>
        <taxon>Sphaerodactylus</taxon>
    </lineage>
</organism>